<feature type="transmembrane region" description="Helical" evidence="11">
    <location>
        <begin position="958"/>
        <end position="985"/>
    </location>
</feature>
<dbReference type="SMART" id="SM00831">
    <property type="entry name" value="Cation_ATPase_N"/>
    <property type="match status" value="1"/>
</dbReference>
<evidence type="ECO:0000259" key="12">
    <source>
        <dbReference type="SMART" id="SM00831"/>
    </source>
</evidence>
<dbReference type="InterPro" id="IPR023214">
    <property type="entry name" value="HAD_sf"/>
</dbReference>
<dbReference type="FunFam" id="1.20.1110.10:FF:000095">
    <property type="entry name" value="Sodium/potassium-transporting ATPase subunit alpha-1"/>
    <property type="match status" value="1"/>
</dbReference>
<dbReference type="InterPro" id="IPR001757">
    <property type="entry name" value="P_typ_ATPase"/>
</dbReference>
<dbReference type="InterPro" id="IPR044492">
    <property type="entry name" value="P_typ_ATPase_HD_dom"/>
</dbReference>
<dbReference type="GO" id="GO:0036376">
    <property type="term" value="P:sodium ion export across plasma membrane"/>
    <property type="evidence" value="ECO:0007669"/>
    <property type="project" value="TreeGrafter"/>
</dbReference>
<dbReference type="Pfam" id="PF00122">
    <property type="entry name" value="E1-E2_ATPase"/>
    <property type="match status" value="1"/>
</dbReference>
<comment type="similarity">
    <text evidence="10">Belongs to the cation transport ATPase (P-type) (TC 3.A.3) family.</text>
</comment>
<evidence type="ECO:0000256" key="5">
    <source>
        <dbReference type="ARBA" id="ARBA00022840"/>
    </source>
</evidence>
<evidence type="ECO:0000256" key="8">
    <source>
        <dbReference type="ARBA" id="ARBA00023065"/>
    </source>
</evidence>
<feature type="domain" description="Cation-transporting P-type ATPase N-terminal" evidence="12">
    <location>
        <begin position="62"/>
        <end position="144"/>
    </location>
</feature>
<proteinExistence type="inferred from homology"/>
<dbReference type="SFLD" id="SFLDF00027">
    <property type="entry name" value="p-type_atpase"/>
    <property type="match status" value="1"/>
</dbReference>
<feature type="transmembrane region" description="Helical" evidence="11">
    <location>
        <begin position="1159"/>
        <end position="1178"/>
    </location>
</feature>
<dbReference type="SUPFAM" id="SSF81653">
    <property type="entry name" value="Calcium ATPase, transduction domain A"/>
    <property type="match status" value="1"/>
</dbReference>
<dbReference type="Pfam" id="PF00690">
    <property type="entry name" value="Cation_ATPase_N"/>
    <property type="match status" value="1"/>
</dbReference>
<dbReference type="SUPFAM" id="SSF81665">
    <property type="entry name" value="Calcium ATPase, transmembrane domain M"/>
    <property type="match status" value="1"/>
</dbReference>
<dbReference type="OMA" id="PGMREMV"/>
<evidence type="ECO:0000256" key="7">
    <source>
        <dbReference type="ARBA" id="ARBA00022989"/>
    </source>
</evidence>
<dbReference type="PANTHER" id="PTHR43294">
    <property type="entry name" value="SODIUM/POTASSIUM-TRANSPORTING ATPASE SUBUNIT ALPHA"/>
    <property type="match status" value="1"/>
</dbReference>
<evidence type="ECO:0000256" key="4">
    <source>
        <dbReference type="ARBA" id="ARBA00022741"/>
    </source>
</evidence>
<keyword evidence="14" id="KW-1185">Reference proteome</keyword>
<keyword evidence="3 11" id="KW-0812">Transmembrane</keyword>
<comment type="subcellular location">
    <subcellularLocation>
        <location evidence="1">Cell membrane</location>
        <topology evidence="1">Multi-pass membrane protein</topology>
    </subcellularLocation>
</comment>
<dbReference type="Pfam" id="PF08282">
    <property type="entry name" value="Hydrolase_3"/>
    <property type="match status" value="1"/>
</dbReference>
<dbReference type="Gene3D" id="3.40.1110.10">
    <property type="entry name" value="Calcium-transporting ATPase, cytoplasmic domain N"/>
    <property type="match status" value="1"/>
</dbReference>
<feature type="transmembrane region" description="Helical" evidence="11">
    <location>
        <begin position="319"/>
        <end position="340"/>
    </location>
</feature>
<evidence type="ECO:0000256" key="9">
    <source>
        <dbReference type="ARBA" id="ARBA00023136"/>
    </source>
</evidence>
<dbReference type="InterPro" id="IPR059000">
    <property type="entry name" value="ATPase_P-type_domA"/>
</dbReference>
<dbReference type="OrthoDB" id="116380at2759"/>
<dbReference type="Proteomes" id="UP000039865">
    <property type="component" value="Unassembled WGS sequence"/>
</dbReference>
<keyword evidence="5" id="KW-0067">ATP-binding</keyword>
<dbReference type="GO" id="GO:0006883">
    <property type="term" value="P:intracellular sodium ion homeostasis"/>
    <property type="evidence" value="ECO:0007669"/>
    <property type="project" value="TreeGrafter"/>
</dbReference>
<dbReference type="Gene3D" id="3.40.50.1000">
    <property type="entry name" value="HAD superfamily/HAD-like"/>
    <property type="match status" value="1"/>
</dbReference>
<keyword evidence="8" id="KW-0406">Ion transport</keyword>
<dbReference type="GO" id="GO:0005886">
    <property type="term" value="C:plasma membrane"/>
    <property type="evidence" value="ECO:0007669"/>
    <property type="project" value="UniProtKB-SubCell"/>
</dbReference>
<dbReference type="InterPro" id="IPR023299">
    <property type="entry name" value="ATPase_P-typ_cyto_dom_N"/>
</dbReference>
<organism evidence="13 14">
    <name type="scientific">Stylonychia lemnae</name>
    <name type="common">Ciliate</name>
    <dbReference type="NCBI Taxonomy" id="5949"/>
    <lineage>
        <taxon>Eukaryota</taxon>
        <taxon>Sar</taxon>
        <taxon>Alveolata</taxon>
        <taxon>Ciliophora</taxon>
        <taxon>Intramacronucleata</taxon>
        <taxon>Spirotrichea</taxon>
        <taxon>Stichotrichia</taxon>
        <taxon>Sporadotrichida</taxon>
        <taxon>Oxytrichidae</taxon>
        <taxon>Stylonychinae</taxon>
        <taxon>Stylonychia</taxon>
    </lineage>
</organism>
<feature type="transmembrane region" description="Helical" evidence="11">
    <location>
        <begin position="1090"/>
        <end position="1108"/>
    </location>
</feature>
<dbReference type="InterPro" id="IPR008250">
    <property type="entry name" value="ATPase_P-typ_transduc_dom_A_sf"/>
</dbReference>
<dbReference type="PRINTS" id="PR00121">
    <property type="entry name" value="NAKATPASE"/>
</dbReference>
<feature type="transmembrane region" description="Helical" evidence="11">
    <location>
        <begin position="889"/>
        <end position="909"/>
    </location>
</feature>
<dbReference type="Gene3D" id="1.20.1110.10">
    <property type="entry name" value="Calcium-transporting ATPase, transmembrane domain"/>
    <property type="match status" value="2"/>
</dbReference>
<dbReference type="InterPro" id="IPR018303">
    <property type="entry name" value="ATPase_P-typ_P_site"/>
</dbReference>
<evidence type="ECO:0000256" key="3">
    <source>
        <dbReference type="ARBA" id="ARBA00022692"/>
    </source>
</evidence>
<dbReference type="PRINTS" id="PR00119">
    <property type="entry name" value="CATATPASE"/>
</dbReference>
<evidence type="ECO:0000256" key="11">
    <source>
        <dbReference type="SAM" id="Phobius"/>
    </source>
</evidence>
<accession>A0A078AN06</accession>
<evidence type="ECO:0000313" key="13">
    <source>
        <dbReference type="EMBL" id="CDW83539.1"/>
    </source>
</evidence>
<evidence type="ECO:0000256" key="1">
    <source>
        <dbReference type="ARBA" id="ARBA00004651"/>
    </source>
</evidence>
<keyword evidence="7 11" id="KW-1133">Transmembrane helix</keyword>
<feature type="transmembrane region" description="Helical" evidence="11">
    <location>
        <begin position="155"/>
        <end position="174"/>
    </location>
</feature>
<feature type="transmembrane region" description="Helical" evidence="11">
    <location>
        <begin position="120"/>
        <end position="143"/>
    </location>
</feature>
<gene>
    <name evidence="13" type="primary">Contig6136.g287</name>
    <name evidence="13" type="ORF">STYLEM_12587</name>
</gene>
<feature type="transmembrane region" description="Helical" evidence="11">
    <location>
        <begin position="1129"/>
        <end position="1147"/>
    </location>
</feature>
<protein>
    <recommendedName>
        <fullName evidence="12">Cation-transporting P-type ATPase N-terminal domain-containing protein</fullName>
    </recommendedName>
</protein>
<keyword evidence="8" id="KW-0813">Transport</keyword>
<sequence length="1210" mass="135743">MSRVSLNTQQSSVSIFYEQICQEYQRQELVQLANVEKHDLKGAKPKDMSSAVNSTEKIRTWNEHMMETDQLAQQLETCIKAKETDKSYFGLTQTQAQDKLKQHGPNALTEKSGMPWFVQYLLLMTGLFNYMLWVGSILCFIAYGVQEDKRDKSNMYLGIVLICVVLITATMSYFQESKAAAMMAQFKNFIPARSTVFRNGQKIEVNASELVPGDIVEIQIGANVPADVVLIQANEMKVNNASLTGESEDLLRLPDEKSKNIFESPNVAFFGTACTNGSGIGIVFKTGDSTVIGQIANLAQTADAGETPISIEIDRFIKIIASIAISMGLIFFAINFAFGYDIITNIIFMIGIIVANVPEGLYITVTVCMALAAKRMAARSVLVKNLQSVETLGSTSCICSDKTGTLTQNRMTVSHLYYNAQIHEASINYEKFRKNPDLKLDYDIKDPAFKSLLDCMILGSKAAFAFNPTNEELKAHIAKKKGQKVRDYARFNITEEEKEQAKQDLLQAELSLPVEKRNVTGDASETGIIKFAQGIKDIETERQTYPVYSYEQDGNIVDALIPFNSEIKFNMFIRDMNTDQTRPKSKEDNLCIFLKGAPERILNRCNKILINGEERSFDEYADHVKFANDSFGKMGERVLAFAKLELDPSIYKKDPKYQFDIKNWKKWQQVKDRDPFIQGWFPMFNLTLVGIVSLNDPPRPRVDMSVLKCRQAGIKVIMVTGDQPPTAAAIAHKVNIITDPTLEYNYLRQEKGLSHDQAMDQSKAIVIHGDLLAEKHAEEEGLDDLDPEKGRFLIEWISKPEVVFARTTPSQKLLIVDACQRAGHIVAVTGDGVNDSPAIKKADIGVAMGSGSDVAKNAADIILLNDDFSSIVMGVEQGRLMFDNLKKSISYALSANIPEIFPVLCNIVIQVPPPLSSILMIVICLGTDMYPAIALAYENAELDIMERLPRNSKRDRLVPMKLMSFSYVQTGIVQAFSGMFTYFYILNDFGFKLNTLLFLNLAEGYEPNPTDLYDPNLPNFGNTNYGNGDYARSIAWGQNDDAQIDVRLFFVFHNKDSWGRCRWNPNDESVPRFWRYSNVTEKQLCYTPEAVIYVSSAYFVAIVITQIANNMISKTRTLSLSQQQLVNSVQWQGIIFEVGIALLICYAKPFEIGLGGRQLASPHFGIPAMSFFMVIVFYDEVRKILVRKGTDTSVKGKIKLTGWMARNTLY</sequence>
<dbReference type="NCBIfam" id="TIGR01494">
    <property type="entry name" value="ATPase_P-type"/>
    <property type="match status" value="2"/>
</dbReference>
<dbReference type="SFLD" id="SFLDG00002">
    <property type="entry name" value="C1.7:_P-type_atpase_like"/>
    <property type="match status" value="1"/>
</dbReference>
<dbReference type="Gene3D" id="2.70.150.10">
    <property type="entry name" value="Calcium-transporting ATPase, cytoplasmic transduction domain A"/>
    <property type="match status" value="1"/>
</dbReference>
<dbReference type="AlphaFoldDB" id="A0A078AN06"/>
<dbReference type="GO" id="GO:0005391">
    <property type="term" value="F:P-type sodium:potassium-exchanging transporter activity"/>
    <property type="evidence" value="ECO:0007669"/>
    <property type="project" value="TreeGrafter"/>
</dbReference>
<keyword evidence="2" id="KW-1003">Cell membrane</keyword>
<dbReference type="Pfam" id="PF13246">
    <property type="entry name" value="Cation_ATPase"/>
    <property type="match status" value="1"/>
</dbReference>
<feature type="transmembrane region" description="Helical" evidence="11">
    <location>
        <begin position="346"/>
        <end position="372"/>
    </location>
</feature>
<dbReference type="SFLD" id="SFLDS00003">
    <property type="entry name" value="Haloacid_Dehalogenase"/>
    <property type="match status" value="1"/>
</dbReference>
<evidence type="ECO:0000256" key="10">
    <source>
        <dbReference type="ARBA" id="ARBA00038148"/>
    </source>
</evidence>
<evidence type="ECO:0000313" key="14">
    <source>
        <dbReference type="Proteomes" id="UP000039865"/>
    </source>
</evidence>
<keyword evidence="9 11" id="KW-0472">Membrane</keyword>
<dbReference type="Pfam" id="PF00689">
    <property type="entry name" value="Cation_ATPase_C"/>
    <property type="match status" value="1"/>
</dbReference>
<dbReference type="InterPro" id="IPR023298">
    <property type="entry name" value="ATPase_P-typ_TM_dom_sf"/>
</dbReference>
<dbReference type="InParanoid" id="A0A078AN06"/>
<evidence type="ECO:0000256" key="2">
    <source>
        <dbReference type="ARBA" id="ARBA00022475"/>
    </source>
</evidence>
<evidence type="ECO:0000256" key="6">
    <source>
        <dbReference type="ARBA" id="ARBA00022967"/>
    </source>
</evidence>
<dbReference type="GO" id="GO:0030007">
    <property type="term" value="P:intracellular potassium ion homeostasis"/>
    <property type="evidence" value="ECO:0007669"/>
    <property type="project" value="TreeGrafter"/>
</dbReference>
<dbReference type="InterPro" id="IPR006068">
    <property type="entry name" value="ATPase_P-typ_cation-transptr_C"/>
</dbReference>
<dbReference type="GO" id="GO:1902600">
    <property type="term" value="P:proton transmembrane transport"/>
    <property type="evidence" value="ECO:0007669"/>
    <property type="project" value="TreeGrafter"/>
</dbReference>
<feature type="transmembrane region" description="Helical" evidence="11">
    <location>
        <begin position="915"/>
        <end position="937"/>
    </location>
</feature>
<dbReference type="InterPro" id="IPR036412">
    <property type="entry name" value="HAD-like_sf"/>
</dbReference>
<dbReference type="PROSITE" id="PS00154">
    <property type="entry name" value="ATPASE_E1_E2"/>
    <property type="match status" value="1"/>
</dbReference>
<reference evidence="13 14" key="1">
    <citation type="submission" date="2014-06" db="EMBL/GenBank/DDBJ databases">
        <authorList>
            <person name="Swart Estienne"/>
        </authorList>
    </citation>
    <scope>NUCLEOTIDE SEQUENCE [LARGE SCALE GENOMIC DNA]</scope>
    <source>
        <strain evidence="13 14">130c</strain>
    </source>
</reference>
<name>A0A078AN06_STYLE</name>
<keyword evidence="4" id="KW-0547">Nucleotide-binding</keyword>
<dbReference type="GO" id="GO:1990573">
    <property type="term" value="P:potassium ion import across plasma membrane"/>
    <property type="evidence" value="ECO:0007669"/>
    <property type="project" value="TreeGrafter"/>
</dbReference>
<dbReference type="PANTHER" id="PTHR43294:SF21">
    <property type="entry name" value="CATION TRANSPORTING ATPASE"/>
    <property type="match status" value="1"/>
</dbReference>
<dbReference type="GO" id="GO:0016887">
    <property type="term" value="F:ATP hydrolysis activity"/>
    <property type="evidence" value="ECO:0007669"/>
    <property type="project" value="InterPro"/>
</dbReference>
<dbReference type="SUPFAM" id="SSF56784">
    <property type="entry name" value="HAD-like"/>
    <property type="match status" value="1"/>
</dbReference>
<keyword evidence="6" id="KW-1278">Translocase</keyword>
<dbReference type="GO" id="GO:0005524">
    <property type="term" value="F:ATP binding"/>
    <property type="evidence" value="ECO:0007669"/>
    <property type="project" value="UniProtKB-KW"/>
</dbReference>
<dbReference type="InterPro" id="IPR004014">
    <property type="entry name" value="ATPase_P-typ_cation-transptr_N"/>
</dbReference>
<dbReference type="FunFam" id="3.40.50.1000:FF:000083">
    <property type="entry name" value="Sodium/potassium-transporting ATPase subunit alpha"/>
    <property type="match status" value="1"/>
</dbReference>
<dbReference type="EMBL" id="CCKQ01011942">
    <property type="protein sequence ID" value="CDW83539.1"/>
    <property type="molecule type" value="Genomic_DNA"/>
</dbReference>
<dbReference type="InterPro" id="IPR050510">
    <property type="entry name" value="Cation_transp_ATPase_P-type"/>
</dbReference>
<dbReference type="SUPFAM" id="SSF81660">
    <property type="entry name" value="Metal cation-transporting ATPase, ATP-binding domain N"/>
    <property type="match status" value="1"/>
</dbReference>